<evidence type="ECO:0000256" key="2">
    <source>
        <dbReference type="ARBA" id="ARBA00023004"/>
    </source>
</evidence>
<organism evidence="4 5">
    <name type="scientific">Cupriavidus gilardii J11</name>
    <dbReference type="NCBI Taxonomy" id="936133"/>
    <lineage>
        <taxon>Bacteria</taxon>
        <taxon>Pseudomonadati</taxon>
        <taxon>Pseudomonadota</taxon>
        <taxon>Betaproteobacteria</taxon>
        <taxon>Burkholderiales</taxon>
        <taxon>Burkholderiaceae</taxon>
        <taxon>Cupriavidus</taxon>
    </lineage>
</organism>
<dbReference type="InterPro" id="IPR010376">
    <property type="entry name" value="GBBH-like_N"/>
</dbReference>
<evidence type="ECO:0000259" key="3">
    <source>
        <dbReference type="Pfam" id="PF06155"/>
    </source>
</evidence>
<name>A0A562B5B7_9BURK</name>
<dbReference type="Proteomes" id="UP000318141">
    <property type="component" value="Unassembled WGS sequence"/>
</dbReference>
<feature type="domain" description="Gamma-butyrobetaine hydroxylase-like N-terminal" evidence="3">
    <location>
        <begin position="13"/>
        <end position="92"/>
    </location>
</feature>
<comment type="caution">
    <text evidence="4">The sequence shown here is derived from an EMBL/GenBank/DDBJ whole genome shotgun (WGS) entry which is preliminary data.</text>
</comment>
<dbReference type="PANTHER" id="PTHR35303:SF8">
    <property type="entry name" value="GAMMA-BUTYROBETAINE HYDROXYLASE-LIKE N-TERMINAL DOMAIN-CONTAINING PROTEIN"/>
    <property type="match status" value="1"/>
</dbReference>
<gene>
    <name evidence="4" type="ORF">L602_000500000630</name>
</gene>
<dbReference type="Pfam" id="PF06155">
    <property type="entry name" value="GBBH-like_N"/>
    <property type="match status" value="1"/>
</dbReference>
<dbReference type="EMBL" id="VLJN01000045">
    <property type="protein sequence ID" value="TWG80417.1"/>
    <property type="molecule type" value="Genomic_DNA"/>
</dbReference>
<evidence type="ECO:0000313" key="4">
    <source>
        <dbReference type="EMBL" id="TWG80417.1"/>
    </source>
</evidence>
<proteinExistence type="predicted"/>
<sequence>MMQGFAVPVAITDHRLSGVLRIEWADGVVSDLPHGLLRQRCRCAACTRLARDGLGPPQPCGLADIRPVADKGLNLAFNDRHDRGIYPWRYLRELGDERQANHEDRHE</sequence>
<evidence type="ECO:0000256" key="1">
    <source>
        <dbReference type="ARBA" id="ARBA00022723"/>
    </source>
</evidence>
<keyword evidence="5" id="KW-1185">Reference proteome</keyword>
<dbReference type="PANTHER" id="PTHR35303">
    <property type="entry name" value="OS02G0197800 PROTEIN"/>
    <property type="match status" value="1"/>
</dbReference>
<protein>
    <submittedName>
        <fullName evidence="4">DUF971 family protein</fullName>
    </submittedName>
</protein>
<dbReference type="AlphaFoldDB" id="A0A562B5B7"/>
<reference evidence="4 5" key="1">
    <citation type="submission" date="2019-07" db="EMBL/GenBank/DDBJ databases">
        <title>Genome sequencing of lignin-degrading bacterial isolates.</title>
        <authorList>
            <person name="Gladden J."/>
        </authorList>
    </citation>
    <scope>NUCLEOTIDE SEQUENCE [LARGE SCALE GENOMIC DNA]</scope>
    <source>
        <strain evidence="4 5">J11</strain>
    </source>
</reference>
<dbReference type="InterPro" id="IPR038492">
    <property type="entry name" value="GBBH-like_N_sf"/>
</dbReference>
<dbReference type="Gene3D" id="3.30.2020.30">
    <property type="match status" value="1"/>
</dbReference>
<dbReference type="GO" id="GO:0046872">
    <property type="term" value="F:metal ion binding"/>
    <property type="evidence" value="ECO:0007669"/>
    <property type="project" value="UniProtKB-KW"/>
</dbReference>
<keyword evidence="2" id="KW-0408">Iron</keyword>
<evidence type="ECO:0000313" key="5">
    <source>
        <dbReference type="Proteomes" id="UP000318141"/>
    </source>
</evidence>
<keyword evidence="1" id="KW-0479">Metal-binding</keyword>
<accession>A0A562B5B7</accession>